<dbReference type="RefSeq" id="XP_001324918.1">
    <property type="nucleotide sequence ID" value="XM_001324883.1"/>
</dbReference>
<sequence length="580" mass="66715">MDQPYQLISPKEGTNTFHLTIYRDPLNKSHFKTNIKRNSQLNLKKIKDVACNSEYTYALSTNGELIMINGNNIDSNVIQNVPKNVLVYAVGSSTEHTMLHAIDCNTKKFRLFGIGLNDRIQIINLPIKHYTKWVEISKDDLTMQLVSLSCGKKFTVHLNLDGKVFVFGLSNFGRIGTNHNKILNIDSFYAQDLYGYPIISLAASQNHCIALTATGVIFVCAPQAHFEKNTNQKFDLGTDGNSQQKSQISDNKNPKETPFVKFDQLYGKFIVKISSLGHRCAALDNEGKAYVWNCNNKCNIHEINVDQITIENKEIIDIAFYNESYFACLTSTHSLYVFDLDNNLRNILQIPVVPTISRIFHCCKGMMMTQSNKTQSQTEIIQDFILSKEQNNDRIPKLLYINRNNIDLFLADKNNYNLLKATFSSLSAINGSFIIRNQPETTEDCLIDFDLVIEFYDKLKETNRMDEFNRTFMNTVNDMLIDQMTNLESSKLRFLVVALLHPLETESDIDFWKTIIKYITRSNANETLKQWFKNFDQDIFQRIVNSLLKFFDEPKANKLYTFNQDVARVLSIIYSINEES</sequence>
<reference evidence="3" key="2">
    <citation type="journal article" date="2007" name="Science">
        <title>Draft genome sequence of the sexually transmitted pathogen Trichomonas vaginalis.</title>
        <authorList>
            <person name="Carlton J.M."/>
            <person name="Hirt R.P."/>
            <person name="Silva J.C."/>
            <person name="Delcher A.L."/>
            <person name="Schatz M."/>
            <person name="Zhao Q."/>
            <person name="Wortman J.R."/>
            <person name="Bidwell S.L."/>
            <person name="Alsmark U.C.M."/>
            <person name="Besteiro S."/>
            <person name="Sicheritz-Ponten T."/>
            <person name="Noel C.J."/>
            <person name="Dacks J.B."/>
            <person name="Foster P.G."/>
            <person name="Simillion C."/>
            <person name="Van de Peer Y."/>
            <person name="Miranda-Saavedra D."/>
            <person name="Barton G.J."/>
            <person name="Westrop G.D."/>
            <person name="Mueller S."/>
            <person name="Dessi D."/>
            <person name="Fiori P.L."/>
            <person name="Ren Q."/>
            <person name="Paulsen I."/>
            <person name="Zhang H."/>
            <person name="Bastida-Corcuera F.D."/>
            <person name="Simoes-Barbosa A."/>
            <person name="Brown M.T."/>
            <person name="Hayes R.D."/>
            <person name="Mukherjee M."/>
            <person name="Okumura C.Y."/>
            <person name="Schneider R."/>
            <person name="Smith A.J."/>
            <person name="Vanacova S."/>
            <person name="Villalvazo M."/>
            <person name="Haas B.J."/>
            <person name="Pertea M."/>
            <person name="Feldblyum T.V."/>
            <person name="Utterback T.R."/>
            <person name="Shu C.L."/>
            <person name="Osoegawa K."/>
            <person name="de Jong P.J."/>
            <person name="Hrdy I."/>
            <person name="Horvathova L."/>
            <person name="Zubacova Z."/>
            <person name="Dolezal P."/>
            <person name="Malik S.B."/>
            <person name="Logsdon J.M. Jr."/>
            <person name="Henze K."/>
            <person name="Gupta A."/>
            <person name="Wang C.C."/>
            <person name="Dunne R.L."/>
            <person name="Upcroft J.A."/>
            <person name="Upcroft P."/>
            <person name="White O."/>
            <person name="Salzberg S.L."/>
            <person name="Tang P."/>
            <person name="Chiu C.-H."/>
            <person name="Lee Y.-S."/>
            <person name="Embley T.M."/>
            <person name="Coombs G.H."/>
            <person name="Mottram J.C."/>
            <person name="Tachezy J."/>
            <person name="Fraser-Liggett C.M."/>
            <person name="Johnson P.J."/>
        </authorList>
    </citation>
    <scope>NUCLEOTIDE SEQUENCE [LARGE SCALE GENOMIC DNA]</scope>
    <source>
        <strain evidence="3">G3</strain>
    </source>
</reference>
<evidence type="ECO:0000256" key="2">
    <source>
        <dbReference type="SAM" id="MobiDB-lite"/>
    </source>
</evidence>
<dbReference type="PANTHER" id="PTHR45982">
    <property type="entry name" value="REGULATOR OF CHROMOSOME CONDENSATION"/>
    <property type="match status" value="1"/>
</dbReference>
<feature type="compositionally biased region" description="Polar residues" evidence="2">
    <location>
        <begin position="234"/>
        <end position="251"/>
    </location>
</feature>
<evidence type="ECO:0000313" key="4">
    <source>
        <dbReference type="Proteomes" id="UP000001542"/>
    </source>
</evidence>
<dbReference type="InterPro" id="IPR009091">
    <property type="entry name" value="RCC1/BLIP-II"/>
</dbReference>
<feature type="repeat" description="RCC1" evidence="1">
    <location>
        <begin position="162"/>
        <end position="214"/>
    </location>
</feature>
<dbReference type="InParanoid" id="A2E3Q7"/>
<dbReference type="InterPro" id="IPR000408">
    <property type="entry name" value="Reg_chr_condens"/>
</dbReference>
<evidence type="ECO:0000256" key="1">
    <source>
        <dbReference type="PROSITE-ProRule" id="PRU00235"/>
    </source>
</evidence>
<evidence type="ECO:0008006" key="5">
    <source>
        <dbReference type="Google" id="ProtNLM"/>
    </source>
</evidence>
<dbReference type="PROSITE" id="PS50012">
    <property type="entry name" value="RCC1_3"/>
    <property type="match status" value="1"/>
</dbReference>
<dbReference type="InterPro" id="IPR051553">
    <property type="entry name" value="Ran_GTPase-activating"/>
</dbReference>
<dbReference type="KEGG" id="tva:4770663"/>
<dbReference type="VEuPathDB" id="TrichDB:TVAGG3_0507660"/>
<dbReference type="STRING" id="5722.A2E3Q7"/>
<dbReference type="VEuPathDB" id="TrichDB:TVAG_117170"/>
<dbReference type="eggNOG" id="KOG1426">
    <property type="taxonomic scope" value="Eukaryota"/>
</dbReference>
<dbReference type="SMR" id="A2E3Q7"/>
<gene>
    <name evidence="3" type="ORF">TVAG_117170</name>
</gene>
<dbReference type="SUPFAM" id="SSF50985">
    <property type="entry name" value="RCC1/BLIP-II"/>
    <property type="match status" value="1"/>
</dbReference>
<evidence type="ECO:0000313" key="3">
    <source>
        <dbReference type="EMBL" id="EAY12695.1"/>
    </source>
</evidence>
<dbReference type="PANTHER" id="PTHR45982:SF1">
    <property type="entry name" value="REGULATOR OF CHROMOSOME CONDENSATION"/>
    <property type="match status" value="1"/>
</dbReference>
<accession>A2E3Q7</accession>
<dbReference type="Proteomes" id="UP000001542">
    <property type="component" value="Unassembled WGS sequence"/>
</dbReference>
<dbReference type="GO" id="GO:0005737">
    <property type="term" value="C:cytoplasm"/>
    <property type="evidence" value="ECO:0000318"/>
    <property type="project" value="GO_Central"/>
</dbReference>
<name>A2E3Q7_TRIV3</name>
<dbReference type="AlphaFoldDB" id="A2E3Q7"/>
<dbReference type="Gene3D" id="2.130.10.30">
    <property type="entry name" value="Regulator of chromosome condensation 1/beta-lactamase-inhibitor protein II"/>
    <property type="match status" value="1"/>
</dbReference>
<keyword evidence="4" id="KW-1185">Reference proteome</keyword>
<dbReference type="EMBL" id="DS113297">
    <property type="protein sequence ID" value="EAY12695.1"/>
    <property type="molecule type" value="Genomic_DNA"/>
</dbReference>
<feature type="region of interest" description="Disordered" evidence="2">
    <location>
        <begin position="234"/>
        <end position="255"/>
    </location>
</feature>
<dbReference type="OrthoDB" id="16281at2759"/>
<organism evidence="3 4">
    <name type="scientific">Trichomonas vaginalis (strain ATCC PRA-98 / G3)</name>
    <dbReference type="NCBI Taxonomy" id="412133"/>
    <lineage>
        <taxon>Eukaryota</taxon>
        <taxon>Metamonada</taxon>
        <taxon>Parabasalia</taxon>
        <taxon>Trichomonadida</taxon>
        <taxon>Trichomonadidae</taxon>
        <taxon>Trichomonas</taxon>
    </lineage>
</organism>
<reference evidence="3" key="1">
    <citation type="submission" date="2006-10" db="EMBL/GenBank/DDBJ databases">
        <authorList>
            <person name="Amadeo P."/>
            <person name="Zhao Q."/>
            <person name="Wortman J."/>
            <person name="Fraser-Liggett C."/>
            <person name="Carlton J."/>
        </authorList>
    </citation>
    <scope>NUCLEOTIDE SEQUENCE</scope>
    <source>
        <strain evidence="3">G3</strain>
    </source>
</reference>
<protein>
    <recommendedName>
        <fullName evidence="5">BTB domain-containing protein</fullName>
    </recommendedName>
</protein>
<proteinExistence type="predicted"/>